<dbReference type="PANTHER" id="PTHR43660">
    <property type="entry name" value="DIPEPTIDYL CARBOXYPEPTIDASE"/>
    <property type="match status" value="1"/>
</dbReference>
<gene>
    <name evidence="9" type="ORF">Rain11_2300</name>
</gene>
<dbReference type="Proteomes" id="UP000233387">
    <property type="component" value="Unassembled WGS sequence"/>
</dbReference>
<evidence type="ECO:0000313" key="9">
    <source>
        <dbReference type="EMBL" id="PKQ66732.1"/>
    </source>
</evidence>
<keyword evidence="2 7" id="KW-0645">Protease</keyword>
<dbReference type="FunFam" id="3.40.390.10:FF:000009">
    <property type="entry name" value="Oligopeptidase A"/>
    <property type="match status" value="1"/>
</dbReference>
<dbReference type="GO" id="GO:0046872">
    <property type="term" value="F:metal ion binding"/>
    <property type="evidence" value="ECO:0007669"/>
    <property type="project" value="UniProtKB-UniRule"/>
</dbReference>
<dbReference type="InterPro" id="IPR034005">
    <property type="entry name" value="M3A_DCP"/>
</dbReference>
<evidence type="ECO:0000256" key="4">
    <source>
        <dbReference type="ARBA" id="ARBA00022801"/>
    </source>
</evidence>
<dbReference type="InterPro" id="IPR024079">
    <property type="entry name" value="MetalloPept_cat_dom_sf"/>
</dbReference>
<dbReference type="CDD" id="cd06456">
    <property type="entry name" value="M3A_DCP"/>
    <property type="match status" value="1"/>
</dbReference>
<feature type="domain" description="Peptidase M3A/M3B catalytic" evidence="8">
    <location>
        <begin position="226"/>
        <end position="674"/>
    </location>
</feature>
<dbReference type="PANTHER" id="PTHR43660:SF1">
    <property type="entry name" value="DIPEPTIDYL CARBOXYPEPTIDASE"/>
    <property type="match status" value="1"/>
</dbReference>
<organism evidence="9 10">
    <name type="scientific">Raineya orbicola</name>
    <dbReference type="NCBI Taxonomy" id="2016530"/>
    <lineage>
        <taxon>Bacteria</taxon>
        <taxon>Pseudomonadati</taxon>
        <taxon>Bacteroidota</taxon>
        <taxon>Cytophagia</taxon>
        <taxon>Cytophagales</taxon>
        <taxon>Raineyaceae</taxon>
        <taxon>Raineya</taxon>
    </lineage>
</organism>
<evidence type="ECO:0000259" key="8">
    <source>
        <dbReference type="Pfam" id="PF01432"/>
    </source>
</evidence>
<dbReference type="InterPro" id="IPR024077">
    <property type="entry name" value="Neurolysin/TOP_dom2"/>
</dbReference>
<dbReference type="Gene3D" id="1.10.1370.40">
    <property type="match status" value="1"/>
</dbReference>
<keyword evidence="4 7" id="KW-0378">Hydrolase</keyword>
<evidence type="ECO:0000313" key="10">
    <source>
        <dbReference type="Proteomes" id="UP000233387"/>
    </source>
</evidence>
<reference evidence="9 10" key="1">
    <citation type="submission" date="2017-06" db="EMBL/GenBank/DDBJ databases">
        <title>Raineya orbicola gen. nov., sp. nov. a slightly thermophilic bacterium of the phylum Bacteroidetes and the description of Raineyaceae fam. nov.</title>
        <authorList>
            <person name="Albuquerque L."/>
            <person name="Polonia A.R.M."/>
            <person name="Barroso C."/>
            <person name="Froufe H.J.C."/>
            <person name="Lage O."/>
            <person name="Lobo-Da-Cunha A."/>
            <person name="Egas C."/>
            <person name="Da Costa M.S."/>
        </authorList>
    </citation>
    <scope>NUCLEOTIDE SEQUENCE [LARGE SCALE GENOMIC DNA]</scope>
    <source>
        <strain evidence="9 10">SPSPC-11</strain>
    </source>
</reference>
<evidence type="ECO:0000256" key="3">
    <source>
        <dbReference type="ARBA" id="ARBA00022723"/>
    </source>
</evidence>
<dbReference type="Pfam" id="PF01432">
    <property type="entry name" value="Peptidase_M3"/>
    <property type="match status" value="1"/>
</dbReference>
<sequence>MNNPLLEEWNTPNQVVPFDKIKTEHFKPALEQAIQEGKKEIEAIAGNSAPATFENTIVALENSGELVNRVSTILFNLNSAETSPELQKVAKEISPMLSEYQNDILLNEKLFLRIKAVYEKRNQLNLDKESQMLLEKTYKRFVRNGANLNPSQKQLLRDIDKRLSELTLQFGENVLNDTNEFLLHITDEKDLEGLPEFVREAAKANAKKRNKEGWVFTLQAPSYTPFMTYSARRDLRQKLFMAYNTRAFKNNQHNNSSVMREIVSLRHQRAKLLGYTSHAHFVLEERMAQSSENVNKFLDELYTYAKPVAEKQMQELLEYAKKQGFSENRLQRWDYAYYAEKLKKEKFNIDDEALKPYFKLENVLQGAFNTAGKLFGLTFKEVTNIPVFHSEVKTYEVYDENGNFLAVLYTDFFPREGKRSGAWMTSYREQKIFKGKNIRPHVSLTCNFTRPTDTKPSLLTFQEATTLFHEFGHCLHGILANTTYQSLSGTNVAWDFVELPSQVFENWIQEPEVLATFAKHYQTGEVIPTSMVKKLREAANFMEGYATMRQLSFAMLDMAWHGKDNGEIQDILNFEKQAISKTDLFPAVEGICISSAFNHIFAGGYSAGYYSYKWAEVLDADAFELFEQKGIFNKEASQRFKEMLSKGGSEPPMEIYKRFRGQDPSPKALLKRAGLL</sequence>
<protein>
    <submittedName>
        <fullName evidence="9">Zn-dependent oligopeptidase</fullName>
    </submittedName>
</protein>
<dbReference type="Gene3D" id="3.40.390.10">
    <property type="entry name" value="Collagenase (Catalytic Domain)"/>
    <property type="match status" value="1"/>
</dbReference>
<comment type="similarity">
    <text evidence="1 7">Belongs to the peptidase M3 family.</text>
</comment>
<dbReference type="InterPro" id="IPR045090">
    <property type="entry name" value="Pept_M3A_M3B"/>
</dbReference>
<dbReference type="GO" id="GO:0006508">
    <property type="term" value="P:proteolysis"/>
    <property type="evidence" value="ECO:0007669"/>
    <property type="project" value="UniProtKB-KW"/>
</dbReference>
<evidence type="ECO:0000256" key="5">
    <source>
        <dbReference type="ARBA" id="ARBA00022833"/>
    </source>
</evidence>
<evidence type="ECO:0000256" key="7">
    <source>
        <dbReference type="RuleBase" id="RU003435"/>
    </source>
</evidence>
<accession>A0A2N3I8S6</accession>
<dbReference type="GO" id="GO:0005829">
    <property type="term" value="C:cytosol"/>
    <property type="evidence" value="ECO:0007669"/>
    <property type="project" value="TreeGrafter"/>
</dbReference>
<dbReference type="GO" id="GO:0004180">
    <property type="term" value="F:carboxypeptidase activity"/>
    <property type="evidence" value="ECO:0007669"/>
    <property type="project" value="TreeGrafter"/>
</dbReference>
<dbReference type="EMBL" id="NKXO01000043">
    <property type="protein sequence ID" value="PKQ66732.1"/>
    <property type="molecule type" value="Genomic_DNA"/>
</dbReference>
<name>A0A2N3I8S6_9BACT</name>
<dbReference type="InterPro" id="IPR001567">
    <property type="entry name" value="Pept_M3A_M3B_dom"/>
</dbReference>
<keyword evidence="3 7" id="KW-0479">Metal-binding</keyword>
<dbReference type="GO" id="GO:0004222">
    <property type="term" value="F:metalloendopeptidase activity"/>
    <property type="evidence" value="ECO:0007669"/>
    <property type="project" value="InterPro"/>
</dbReference>
<dbReference type="SUPFAM" id="SSF55486">
    <property type="entry name" value="Metalloproteases ('zincins'), catalytic domain"/>
    <property type="match status" value="1"/>
</dbReference>
<evidence type="ECO:0000256" key="2">
    <source>
        <dbReference type="ARBA" id="ARBA00022670"/>
    </source>
</evidence>
<keyword evidence="5 7" id="KW-0862">Zinc</keyword>
<comment type="cofactor">
    <cofactor evidence="7">
        <name>Zn(2+)</name>
        <dbReference type="ChEBI" id="CHEBI:29105"/>
    </cofactor>
    <text evidence="7">Binds 1 zinc ion.</text>
</comment>
<dbReference type="AlphaFoldDB" id="A0A2N3I8S6"/>
<evidence type="ECO:0000256" key="1">
    <source>
        <dbReference type="ARBA" id="ARBA00006040"/>
    </source>
</evidence>
<evidence type="ECO:0000256" key="6">
    <source>
        <dbReference type="ARBA" id="ARBA00023049"/>
    </source>
</evidence>
<dbReference type="Gene3D" id="1.10.1370.10">
    <property type="entry name" value="Neurolysin, domain 3"/>
    <property type="match status" value="1"/>
</dbReference>
<dbReference type="OrthoDB" id="9773538at2"/>
<keyword evidence="6 7" id="KW-0482">Metalloprotease</keyword>
<proteinExistence type="inferred from homology"/>
<comment type="caution">
    <text evidence="9">The sequence shown here is derived from an EMBL/GenBank/DDBJ whole genome shotgun (WGS) entry which is preliminary data.</text>
</comment>
<keyword evidence="10" id="KW-1185">Reference proteome</keyword>